<keyword evidence="2" id="KW-0732">Signal</keyword>
<feature type="domain" description="Cathepsin propeptide inhibitor" evidence="3">
    <location>
        <begin position="500"/>
        <end position="560"/>
    </location>
</feature>
<reference evidence="4 5" key="1">
    <citation type="submission" date="2024-02" db="EMBL/GenBank/DDBJ databases">
        <title>A chromosome-level genome assembly of Drosophila madeirensis, a fruit fly species endemic to Madeira island.</title>
        <authorList>
            <person name="Tomihara K."/>
            <person name="Llopart A."/>
            <person name="Yamamoto D."/>
        </authorList>
    </citation>
    <scope>NUCLEOTIDE SEQUENCE [LARGE SCALE GENOMIC DNA]</scope>
    <source>
        <strain evidence="4 5">RF1</strain>
    </source>
</reference>
<feature type="compositionally biased region" description="Polar residues" evidence="1">
    <location>
        <begin position="277"/>
        <end position="287"/>
    </location>
</feature>
<feature type="domain" description="Cathepsin propeptide inhibitor" evidence="3">
    <location>
        <begin position="316"/>
        <end position="376"/>
    </location>
</feature>
<name>A0AAU9G9Q6_DROMD</name>
<sequence>MNSVALLCVCLMAVAWALPTPNPSPAVPNIEVELPVPDELSFETTATENDWFEATSESSATPQGDILTTEMAPEIVTSEDDSSTALPLEEFTTEGTISEESPQSSQTPTNSEESTTELSAEAKDQLHCLADWDKFLVDFERLYASDIEAEQRRAAFCDNWRKIRKHNKLFDQGLVSYQLGINQFSDQTFEEWRKKQLPHPIFIEEWQSPAVPNIEVELPVPDELSFETTATENDWVEATSESSATTQGDILTREMAPEIVTSEDDSSTALPLEEFTTEGTISEESPQSSQTPTNSEESTTELSAEAKDQLHCLADWDKFLVDFERLYASDIEAEQRRAAFCDNWRKIRKHNKLFDQGLVSYQLGINQFSDQTFEEWRKKQLPHPIFIEEWQSPAVPNIEVKLPVSDELSFQTTATENDWVEATSESSATPQGDILTREMAPEIVTSEDDSSTALPLEEFTTEGTISEESPQSSQTPTNSEESTTELSAEAKDQLHCLADWDKFLVDFERLYASDIEAEQRRAAFCDNWRKIRKHNKLFDQGLVSYQLGINQFSDQTFKEWLKKQLPDPIFMDEDDV</sequence>
<dbReference type="Gene3D" id="1.10.287.2250">
    <property type="match status" value="3"/>
</dbReference>
<feature type="region of interest" description="Disordered" evidence="1">
    <location>
        <begin position="93"/>
        <end position="120"/>
    </location>
</feature>
<feature type="domain" description="Cathepsin propeptide inhibitor" evidence="3">
    <location>
        <begin position="132"/>
        <end position="192"/>
    </location>
</feature>
<feature type="region of interest" description="Disordered" evidence="1">
    <location>
        <begin position="416"/>
        <end position="435"/>
    </location>
</feature>
<dbReference type="AlphaFoldDB" id="A0AAU9G9Q6"/>
<evidence type="ECO:0000313" key="4">
    <source>
        <dbReference type="EMBL" id="BFG04224.1"/>
    </source>
</evidence>
<dbReference type="Pfam" id="PF08246">
    <property type="entry name" value="Inhibitor_I29"/>
    <property type="match status" value="3"/>
</dbReference>
<protein>
    <recommendedName>
        <fullName evidence="3">Cathepsin propeptide inhibitor domain-containing protein</fullName>
    </recommendedName>
</protein>
<feature type="compositionally biased region" description="Polar residues" evidence="1">
    <location>
        <begin position="461"/>
        <end position="471"/>
    </location>
</feature>
<feature type="compositionally biased region" description="Low complexity" evidence="1">
    <location>
        <begin position="472"/>
        <end position="487"/>
    </location>
</feature>
<evidence type="ECO:0000313" key="5">
    <source>
        <dbReference type="Proteomes" id="UP001500889"/>
    </source>
</evidence>
<evidence type="ECO:0000259" key="3">
    <source>
        <dbReference type="SMART" id="SM00848"/>
    </source>
</evidence>
<feature type="chain" id="PRO_5043437483" description="Cathepsin propeptide inhibitor domain-containing protein" evidence="2">
    <location>
        <begin position="18"/>
        <end position="576"/>
    </location>
</feature>
<feature type="compositionally biased region" description="Polar residues" evidence="1">
    <location>
        <begin position="93"/>
        <end position="103"/>
    </location>
</feature>
<dbReference type="EMBL" id="AP029267">
    <property type="protein sequence ID" value="BFG04224.1"/>
    <property type="molecule type" value="Genomic_DNA"/>
</dbReference>
<accession>A0AAU9G9Q6</accession>
<feature type="region of interest" description="Disordered" evidence="1">
    <location>
        <begin position="231"/>
        <end position="252"/>
    </location>
</feature>
<dbReference type="SMART" id="SM00848">
    <property type="entry name" value="Inhibitor_I29"/>
    <property type="match status" value="3"/>
</dbReference>
<feature type="compositionally biased region" description="Low complexity" evidence="1">
    <location>
        <begin position="288"/>
        <end position="303"/>
    </location>
</feature>
<feature type="region of interest" description="Disordered" evidence="1">
    <location>
        <begin position="461"/>
        <end position="488"/>
    </location>
</feature>
<proteinExistence type="predicted"/>
<keyword evidence="5" id="KW-1185">Reference proteome</keyword>
<feature type="compositionally biased region" description="Low complexity" evidence="1">
    <location>
        <begin position="104"/>
        <end position="119"/>
    </location>
</feature>
<dbReference type="InterPro" id="IPR038765">
    <property type="entry name" value="Papain-like_cys_pep_sf"/>
</dbReference>
<dbReference type="InterPro" id="IPR013201">
    <property type="entry name" value="Prot_inhib_I29"/>
</dbReference>
<feature type="region of interest" description="Disordered" evidence="1">
    <location>
        <begin position="277"/>
        <end position="304"/>
    </location>
</feature>
<dbReference type="SUPFAM" id="SSF54001">
    <property type="entry name" value="Cysteine proteinases"/>
    <property type="match status" value="3"/>
</dbReference>
<dbReference type="Proteomes" id="UP001500889">
    <property type="component" value="Chromosome E"/>
</dbReference>
<evidence type="ECO:0000256" key="1">
    <source>
        <dbReference type="SAM" id="MobiDB-lite"/>
    </source>
</evidence>
<organism evidence="4 5">
    <name type="scientific">Drosophila madeirensis</name>
    <name type="common">Fruit fly</name>
    <dbReference type="NCBI Taxonomy" id="30013"/>
    <lineage>
        <taxon>Eukaryota</taxon>
        <taxon>Metazoa</taxon>
        <taxon>Ecdysozoa</taxon>
        <taxon>Arthropoda</taxon>
        <taxon>Hexapoda</taxon>
        <taxon>Insecta</taxon>
        <taxon>Pterygota</taxon>
        <taxon>Neoptera</taxon>
        <taxon>Endopterygota</taxon>
        <taxon>Diptera</taxon>
        <taxon>Brachycera</taxon>
        <taxon>Muscomorpha</taxon>
        <taxon>Ephydroidea</taxon>
        <taxon>Drosophilidae</taxon>
        <taxon>Drosophila</taxon>
        <taxon>Sophophora</taxon>
    </lineage>
</organism>
<feature type="compositionally biased region" description="Polar residues" evidence="1">
    <location>
        <begin position="239"/>
        <end position="249"/>
    </location>
</feature>
<feature type="signal peptide" evidence="2">
    <location>
        <begin position="1"/>
        <end position="17"/>
    </location>
</feature>
<evidence type="ECO:0000256" key="2">
    <source>
        <dbReference type="SAM" id="SignalP"/>
    </source>
</evidence>
<gene>
    <name evidence="4" type="ORF">DMAD_03240</name>
</gene>